<evidence type="ECO:0000313" key="2">
    <source>
        <dbReference type="Proteomes" id="UP001191004"/>
    </source>
</evidence>
<dbReference type="NCBIfam" id="TIGR00741">
    <property type="entry name" value="yfiA"/>
    <property type="match status" value="1"/>
</dbReference>
<dbReference type="CDD" id="cd00552">
    <property type="entry name" value="RaiA"/>
    <property type="match status" value="1"/>
</dbReference>
<protein>
    <submittedName>
        <fullName evidence="1">Ribosome hibernation promotion factor</fullName>
    </submittedName>
</protein>
<dbReference type="Proteomes" id="UP001191004">
    <property type="component" value="Unassembled WGS sequence"/>
</dbReference>
<reference evidence="1 2" key="2">
    <citation type="journal article" date="2020" name="Cell Rep.">
        <title>Acquisition and Adaptation of Ultra-small Parasitic Reduced Genome Bacteria to Mammalian Hosts.</title>
        <authorList>
            <person name="McLean J.S."/>
            <person name="Bor B."/>
            <person name="Kerns K.A."/>
            <person name="Liu Q."/>
            <person name="To T.T."/>
            <person name="Solden L."/>
            <person name="Hendrickson E.L."/>
            <person name="Wrighton K."/>
            <person name="Shi W."/>
            <person name="He X."/>
        </authorList>
    </citation>
    <scope>NUCLEOTIDE SEQUENCE [LARGE SCALE GENOMIC DNA]</scope>
    <source>
        <strain evidence="1 2">TM7_KMM_G3_1_HOT_351</strain>
    </source>
</reference>
<comment type="caution">
    <text evidence="1">The sequence shown here is derived from an EMBL/GenBank/DDBJ whole genome shotgun (WGS) entry which is preliminary data.</text>
</comment>
<keyword evidence="2" id="KW-1185">Reference proteome</keyword>
<dbReference type="Pfam" id="PF02482">
    <property type="entry name" value="Ribosomal_S30AE"/>
    <property type="match status" value="1"/>
</dbReference>
<dbReference type="Gene3D" id="3.30.160.100">
    <property type="entry name" value="Ribosome hibernation promotion factor-like"/>
    <property type="match status" value="1"/>
</dbReference>
<evidence type="ECO:0000313" key="1">
    <source>
        <dbReference type="EMBL" id="RYC73193.1"/>
    </source>
</evidence>
<organism evidence="1 2">
    <name type="scientific">Candidatus Nanosyncoccus nanoralicus</name>
    <dbReference type="NCBI Taxonomy" id="2171996"/>
    <lineage>
        <taxon>Bacteria</taxon>
        <taxon>Candidatus Saccharimonadota</taxon>
        <taxon>Candidatus Nanosyncoccalia</taxon>
        <taxon>Candidatus Nanosyncoccales</taxon>
        <taxon>Candidatus Nanosyncoccaceae</taxon>
        <taxon>Candidatus Nanosyncoccus</taxon>
    </lineage>
</organism>
<dbReference type="SUPFAM" id="SSF69754">
    <property type="entry name" value="Ribosome binding protein Y (YfiA homologue)"/>
    <property type="match status" value="1"/>
</dbReference>
<sequence>MIEKIDISGSNYKVEESFQKYATKRIGKLDRYLPRGSKKDVVAKIVVTEVNRSHGNKYEISVAMEIPGGKVIAAKDECSNVFAGIDILEAKLTGQIRRYKIETNPHLRKNPILRLFRREK</sequence>
<reference evidence="1 2" key="1">
    <citation type="journal article" date="2018" name="bioRxiv">
        <title>Evidence of independent acquisition and adaption of ultra-small bacteria to human hosts across the highly diverse yet reduced genomes of the phylum Saccharibacteria.</title>
        <authorList>
            <person name="McLean J.S."/>
            <person name="Bor B."/>
            <person name="To T.T."/>
            <person name="Liu Q."/>
            <person name="Kearns K.A."/>
            <person name="Solden L.M."/>
            <person name="Wrighton K.C."/>
            <person name="He X."/>
            <person name="Shi W."/>
        </authorList>
    </citation>
    <scope>NUCLEOTIDE SEQUENCE [LARGE SCALE GENOMIC DNA]</scope>
    <source>
        <strain evidence="1 2">TM7_KMM_G3_1_HOT_351</strain>
    </source>
</reference>
<dbReference type="InterPro" id="IPR036567">
    <property type="entry name" value="RHF-like"/>
</dbReference>
<dbReference type="RefSeq" id="WP_129605202.1">
    <property type="nucleotide sequence ID" value="NZ_PRLL01000023.1"/>
</dbReference>
<dbReference type="InterPro" id="IPR003489">
    <property type="entry name" value="RHF/RaiA"/>
</dbReference>
<proteinExistence type="predicted"/>
<dbReference type="EMBL" id="PRLL01000023">
    <property type="protein sequence ID" value="RYC73193.1"/>
    <property type="molecule type" value="Genomic_DNA"/>
</dbReference>
<accession>A0ABY0FJH3</accession>
<gene>
    <name evidence="1" type="primary">hpf_2</name>
    <name evidence="1" type="ORF">G3KMM_00511</name>
</gene>
<name>A0ABY0FJH3_9BACT</name>